<dbReference type="Proteomes" id="UP000594260">
    <property type="component" value="Unplaced"/>
</dbReference>
<organism evidence="2 3">
    <name type="scientific">Varroa destructor</name>
    <name type="common">Honeybee mite</name>
    <dbReference type="NCBI Taxonomy" id="109461"/>
    <lineage>
        <taxon>Eukaryota</taxon>
        <taxon>Metazoa</taxon>
        <taxon>Ecdysozoa</taxon>
        <taxon>Arthropoda</taxon>
        <taxon>Chelicerata</taxon>
        <taxon>Arachnida</taxon>
        <taxon>Acari</taxon>
        <taxon>Parasitiformes</taxon>
        <taxon>Mesostigmata</taxon>
        <taxon>Gamasina</taxon>
        <taxon>Dermanyssoidea</taxon>
        <taxon>Varroidae</taxon>
        <taxon>Varroa</taxon>
    </lineage>
</organism>
<evidence type="ECO:0000256" key="1">
    <source>
        <dbReference type="SAM" id="MobiDB-lite"/>
    </source>
</evidence>
<keyword evidence="3" id="KW-1185">Reference proteome</keyword>
<accession>A0A7M7IWM0</accession>
<dbReference type="InParanoid" id="A0A7M7IWM0"/>
<feature type="compositionally biased region" description="Basic and acidic residues" evidence="1">
    <location>
        <begin position="86"/>
        <end position="95"/>
    </location>
</feature>
<evidence type="ECO:0000313" key="2">
    <source>
        <dbReference type="EnsemblMetazoa" id="XP_022643644"/>
    </source>
</evidence>
<feature type="region of interest" description="Disordered" evidence="1">
    <location>
        <begin position="86"/>
        <end position="106"/>
    </location>
</feature>
<name>A0A7M7IWM0_VARDE</name>
<reference evidence="2" key="1">
    <citation type="submission" date="2021-01" db="UniProtKB">
        <authorList>
            <consortium name="EnsemblMetazoa"/>
        </authorList>
    </citation>
    <scope>IDENTIFICATION</scope>
</reference>
<evidence type="ECO:0000313" key="3">
    <source>
        <dbReference type="Proteomes" id="UP000594260"/>
    </source>
</evidence>
<protein>
    <submittedName>
        <fullName evidence="2">Uncharacterized protein</fullName>
    </submittedName>
</protein>
<dbReference type="EnsemblMetazoa" id="XM_022787909">
    <property type="protein sequence ID" value="XP_022643644"/>
    <property type="gene ID" value="LOC111242948"/>
</dbReference>
<sequence length="106" mass="12256">MESYNIETKDWCYVVQACTDRWTIKSARSYKICAADAAHSRASIDTTHFILATATWMRDNRNRDIPRLAKAFKECEKYAPTILRDGRAGHNERKRNGTMKGINTDR</sequence>
<dbReference type="GeneID" id="111242948"/>
<dbReference type="KEGG" id="vde:111242948"/>
<dbReference type="RefSeq" id="XP_022643644.1">
    <property type="nucleotide sequence ID" value="XM_022787909.1"/>
</dbReference>
<dbReference type="AlphaFoldDB" id="A0A7M7IWM0"/>
<proteinExistence type="predicted"/>